<dbReference type="Pfam" id="PF12680">
    <property type="entry name" value="SnoaL_2"/>
    <property type="match status" value="1"/>
</dbReference>
<keyword evidence="3" id="KW-1185">Reference proteome</keyword>
<evidence type="ECO:0000259" key="1">
    <source>
        <dbReference type="Pfam" id="PF12680"/>
    </source>
</evidence>
<dbReference type="InterPro" id="IPR032710">
    <property type="entry name" value="NTF2-like_dom_sf"/>
</dbReference>
<dbReference type="SUPFAM" id="SSF54427">
    <property type="entry name" value="NTF2-like"/>
    <property type="match status" value="1"/>
</dbReference>
<name>A0ABV2TRX4_9FLAO</name>
<accession>A0ABV2TRX4</accession>
<evidence type="ECO:0000313" key="3">
    <source>
        <dbReference type="Proteomes" id="UP001549773"/>
    </source>
</evidence>
<protein>
    <submittedName>
        <fullName evidence="2">Nuclear transport factor 2 family protein</fullName>
    </submittedName>
</protein>
<comment type="caution">
    <text evidence="2">The sequence shown here is derived from an EMBL/GenBank/DDBJ whole genome shotgun (WGS) entry which is preliminary data.</text>
</comment>
<reference evidence="2 3" key="1">
    <citation type="submission" date="2024-07" db="EMBL/GenBank/DDBJ databases">
        <title>The genome sequence of type strain Sediminicola luteus GDMCC 1.2596T.</title>
        <authorList>
            <person name="Liu Y."/>
        </authorList>
    </citation>
    <scope>NUCLEOTIDE SEQUENCE [LARGE SCALE GENOMIC DNA]</scope>
    <source>
        <strain evidence="2 3">GDMCC 1.2596</strain>
    </source>
</reference>
<evidence type="ECO:0000313" key="2">
    <source>
        <dbReference type="EMBL" id="MET7028013.1"/>
    </source>
</evidence>
<dbReference type="EMBL" id="JBEWYP010000001">
    <property type="protein sequence ID" value="MET7028013.1"/>
    <property type="molecule type" value="Genomic_DNA"/>
</dbReference>
<feature type="domain" description="SnoaL-like" evidence="1">
    <location>
        <begin position="5"/>
        <end position="108"/>
    </location>
</feature>
<dbReference type="Gene3D" id="3.10.450.50">
    <property type="match status" value="1"/>
</dbReference>
<sequence length="154" mass="17998">MKEQIEQFYSAFNNLDAEKMVSQYHEDVIFKDPAFGVLKGERAKNMWRMLCASQKGKKFTVHVNHVKSSAEVTTATWEAFYVFSKTGRKIHNIVQAEFRFKEGKIISHKDSFDLYKWSKQAMGIKGFILGWTPFFKNKLQIQTNKLLSNFESKL</sequence>
<dbReference type="InterPro" id="IPR037401">
    <property type="entry name" value="SnoaL-like"/>
</dbReference>
<dbReference type="Proteomes" id="UP001549773">
    <property type="component" value="Unassembled WGS sequence"/>
</dbReference>
<proteinExistence type="predicted"/>
<dbReference type="RefSeq" id="WP_354616885.1">
    <property type="nucleotide sequence ID" value="NZ_JBEWYP010000001.1"/>
</dbReference>
<gene>
    <name evidence="2" type="ORF">ABXZ32_01325</name>
</gene>
<organism evidence="2 3">
    <name type="scientific">Sediminicola luteus</name>
    <dbReference type="NCBI Taxonomy" id="319238"/>
    <lineage>
        <taxon>Bacteria</taxon>
        <taxon>Pseudomonadati</taxon>
        <taxon>Bacteroidota</taxon>
        <taxon>Flavobacteriia</taxon>
        <taxon>Flavobacteriales</taxon>
        <taxon>Flavobacteriaceae</taxon>
        <taxon>Sediminicola</taxon>
    </lineage>
</organism>